<dbReference type="InterPro" id="IPR011897">
    <property type="entry name" value="Transl_elong_p-like_YeiP"/>
</dbReference>
<dbReference type="Pfam" id="PF01132">
    <property type="entry name" value="EFP"/>
    <property type="match status" value="1"/>
</dbReference>
<dbReference type="HAMAP" id="MF_00646">
    <property type="entry name" value="EFP"/>
    <property type="match status" value="1"/>
</dbReference>
<keyword evidence="4" id="KW-0251">Elongation factor</keyword>
<dbReference type="EMBL" id="UOFK01000230">
    <property type="protein sequence ID" value="VAW80651.1"/>
    <property type="molecule type" value="Genomic_DNA"/>
</dbReference>
<dbReference type="PANTHER" id="PTHR30053:SF14">
    <property type="entry name" value="TRANSLATION ELONGATION FACTOR KOW-LIKE DOMAIN-CONTAINING PROTEIN"/>
    <property type="match status" value="1"/>
</dbReference>
<feature type="domain" description="Translation elongation factor P/YeiP central" evidence="3">
    <location>
        <begin position="68"/>
        <end position="123"/>
    </location>
</feature>
<sequence>MKANELKRGMVFDNGGQNIVVKHVQVQAPSSRSGNTLYKVRGQDVASGQKFERSFKGEENVTPVDIARRAVQLLYRDADGCTFMDGETYEQYTLSEEAVADELPFLSDGLEGITALITDARLLAIELPTTIVLEIEATVPSMKAASSSARTKPATLSTGLVVQVPEYLAPGEKIKVNTETREFISRA</sequence>
<dbReference type="InterPro" id="IPR013852">
    <property type="entry name" value="Transl_elong_P/YeiP_CS"/>
</dbReference>
<dbReference type="PIRSF" id="PIRSF005901">
    <property type="entry name" value="EF-P"/>
    <property type="match status" value="1"/>
</dbReference>
<protein>
    <submittedName>
        <fullName evidence="4">Elongation factor P-like protein</fullName>
    </submittedName>
</protein>
<dbReference type="GO" id="GO:0003746">
    <property type="term" value="F:translation elongation factor activity"/>
    <property type="evidence" value="ECO:0007669"/>
    <property type="project" value="UniProtKB-KW"/>
</dbReference>
<dbReference type="InterPro" id="IPR014722">
    <property type="entry name" value="Rib_uL2_dom2"/>
</dbReference>
<dbReference type="PANTHER" id="PTHR30053">
    <property type="entry name" value="ELONGATION FACTOR P"/>
    <property type="match status" value="1"/>
</dbReference>
<dbReference type="SUPFAM" id="SSF50249">
    <property type="entry name" value="Nucleic acid-binding proteins"/>
    <property type="match status" value="2"/>
</dbReference>
<dbReference type="AlphaFoldDB" id="A0A3B0YMT5"/>
<feature type="domain" description="Elongation factor P C-terminal" evidence="2">
    <location>
        <begin position="131"/>
        <end position="186"/>
    </location>
</feature>
<dbReference type="InterPro" id="IPR020599">
    <property type="entry name" value="Transl_elong_fac_P/YeiP"/>
</dbReference>
<dbReference type="NCBIfam" id="NF001810">
    <property type="entry name" value="PRK00529.1"/>
    <property type="match status" value="1"/>
</dbReference>
<dbReference type="Pfam" id="PF08207">
    <property type="entry name" value="EFP_N"/>
    <property type="match status" value="1"/>
</dbReference>
<dbReference type="InterPro" id="IPR001059">
    <property type="entry name" value="Transl_elong_P/YeiP_cen"/>
</dbReference>
<dbReference type="NCBIfam" id="NF003392">
    <property type="entry name" value="PRK04542.1"/>
    <property type="match status" value="1"/>
</dbReference>
<dbReference type="GO" id="GO:0043043">
    <property type="term" value="P:peptide biosynthetic process"/>
    <property type="evidence" value="ECO:0007669"/>
    <property type="project" value="InterPro"/>
</dbReference>
<dbReference type="CDD" id="cd05794">
    <property type="entry name" value="S1_EF-P_repeat_2"/>
    <property type="match status" value="1"/>
</dbReference>
<dbReference type="SUPFAM" id="SSF50104">
    <property type="entry name" value="Translation proteins SH3-like domain"/>
    <property type="match status" value="1"/>
</dbReference>
<name>A0A3B0YMT5_9ZZZZ</name>
<evidence type="ECO:0000259" key="2">
    <source>
        <dbReference type="SMART" id="SM00841"/>
    </source>
</evidence>
<gene>
    <name evidence="4" type="ORF">MNBD_GAMMA13-337</name>
</gene>
<dbReference type="Gene3D" id="2.30.30.30">
    <property type="match status" value="1"/>
</dbReference>
<dbReference type="InterPro" id="IPR013185">
    <property type="entry name" value="Transl_elong_KOW-like"/>
</dbReference>
<dbReference type="SMART" id="SM01185">
    <property type="entry name" value="EFP"/>
    <property type="match status" value="1"/>
</dbReference>
<keyword evidence="4" id="KW-0648">Protein biosynthesis</keyword>
<dbReference type="InterPro" id="IPR008991">
    <property type="entry name" value="Translation_prot_SH3-like_sf"/>
</dbReference>
<dbReference type="FunFam" id="2.40.50.140:FF:000004">
    <property type="entry name" value="Elongation factor P"/>
    <property type="match status" value="1"/>
</dbReference>
<evidence type="ECO:0000256" key="1">
    <source>
        <dbReference type="ARBA" id="ARBA00009479"/>
    </source>
</evidence>
<organism evidence="4">
    <name type="scientific">hydrothermal vent metagenome</name>
    <dbReference type="NCBI Taxonomy" id="652676"/>
    <lineage>
        <taxon>unclassified sequences</taxon>
        <taxon>metagenomes</taxon>
        <taxon>ecological metagenomes</taxon>
    </lineage>
</organism>
<evidence type="ECO:0000259" key="3">
    <source>
        <dbReference type="SMART" id="SM01185"/>
    </source>
</evidence>
<dbReference type="InterPro" id="IPR012340">
    <property type="entry name" value="NA-bd_OB-fold"/>
</dbReference>
<dbReference type="GO" id="GO:0005829">
    <property type="term" value="C:cytosol"/>
    <property type="evidence" value="ECO:0007669"/>
    <property type="project" value="UniProtKB-ARBA"/>
</dbReference>
<dbReference type="SMART" id="SM00841">
    <property type="entry name" value="Elong-fact-P_C"/>
    <property type="match status" value="1"/>
</dbReference>
<comment type="similarity">
    <text evidence="1">Belongs to the elongation factor P family.</text>
</comment>
<accession>A0A3B0YMT5</accession>
<dbReference type="Gene3D" id="2.40.50.140">
    <property type="entry name" value="Nucleic acid-binding proteins"/>
    <property type="match status" value="2"/>
</dbReference>
<reference evidence="4" key="1">
    <citation type="submission" date="2018-06" db="EMBL/GenBank/DDBJ databases">
        <authorList>
            <person name="Zhirakovskaya E."/>
        </authorList>
    </citation>
    <scope>NUCLEOTIDE SEQUENCE</scope>
</reference>
<dbReference type="InterPro" id="IPR015365">
    <property type="entry name" value="Elong-fact-P_C"/>
</dbReference>
<proteinExistence type="inferred from homology"/>
<dbReference type="PROSITE" id="PS01275">
    <property type="entry name" value="EFP"/>
    <property type="match status" value="1"/>
</dbReference>
<dbReference type="Pfam" id="PF09285">
    <property type="entry name" value="Elong-fact-P_C"/>
    <property type="match status" value="1"/>
</dbReference>
<dbReference type="CDD" id="cd04470">
    <property type="entry name" value="S1_EF-P_repeat_1"/>
    <property type="match status" value="1"/>
</dbReference>
<evidence type="ECO:0000313" key="4">
    <source>
        <dbReference type="EMBL" id="VAW80651.1"/>
    </source>
</evidence>